<protein>
    <submittedName>
        <fullName evidence="2">Uncharacterized protein</fullName>
    </submittedName>
</protein>
<keyword evidence="3" id="KW-1185">Reference proteome</keyword>
<feature type="transmembrane region" description="Helical" evidence="1">
    <location>
        <begin position="54"/>
        <end position="76"/>
    </location>
</feature>
<reference evidence="2 3" key="1">
    <citation type="submission" date="2022-12" db="EMBL/GenBank/DDBJ databases">
        <title>Chromosome-level genome assembly of true bugs.</title>
        <authorList>
            <person name="Ma L."/>
            <person name="Li H."/>
        </authorList>
    </citation>
    <scope>NUCLEOTIDE SEQUENCE [LARGE SCALE GENOMIC DNA]</scope>
    <source>
        <strain evidence="2">Lab_2022b</strain>
    </source>
</reference>
<gene>
    <name evidence="2" type="ORF">O3M35_002741</name>
</gene>
<proteinExistence type="predicted"/>
<dbReference type="AlphaFoldDB" id="A0AAW1CQH5"/>
<feature type="transmembrane region" description="Helical" evidence="1">
    <location>
        <begin position="199"/>
        <end position="221"/>
    </location>
</feature>
<evidence type="ECO:0000256" key="1">
    <source>
        <dbReference type="SAM" id="Phobius"/>
    </source>
</evidence>
<feature type="transmembrane region" description="Helical" evidence="1">
    <location>
        <begin position="6"/>
        <end position="33"/>
    </location>
</feature>
<keyword evidence="1" id="KW-0472">Membrane</keyword>
<dbReference type="EMBL" id="JAPXFL010000011">
    <property type="protein sequence ID" value="KAK9499765.1"/>
    <property type="molecule type" value="Genomic_DNA"/>
</dbReference>
<feature type="transmembrane region" description="Helical" evidence="1">
    <location>
        <begin position="91"/>
        <end position="109"/>
    </location>
</feature>
<dbReference type="Proteomes" id="UP001461498">
    <property type="component" value="Unassembled WGS sequence"/>
</dbReference>
<sequence length="285" mass="32652">MDHCSSIILILAKLLLIAFVLLSSGALIFWIYVERKGILFQIRYWSDEKKQLMIITYFYLVCSYLFSILSATYIFSSPFLLEKMTLYPKEVIFITLIMMATLTALLEYIPYNDKDSVYKLICWLLHSIIMGPSFAYFGYFICIESTLKTCFALSLATLISFTAPEDFYIDLKPFVEKLYIGVTISSFLCFLFNPPVNAISLLLLASNLCGGILLYFCIFITNTQYMLGQLSETCYDPVYTAAVMYLSTLNLMLRIAMFYVAELTDITINDDKFSSNNKRNVSSFA</sequence>
<feature type="transmembrane region" description="Helical" evidence="1">
    <location>
        <begin position="174"/>
        <end position="193"/>
    </location>
</feature>
<evidence type="ECO:0000313" key="3">
    <source>
        <dbReference type="Proteomes" id="UP001461498"/>
    </source>
</evidence>
<keyword evidence="1" id="KW-0812">Transmembrane</keyword>
<comment type="caution">
    <text evidence="2">The sequence shown here is derived from an EMBL/GenBank/DDBJ whole genome shotgun (WGS) entry which is preliminary data.</text>
</comment>
<keyword evidence="1" id="KW-1133">Transmembrane helix</keyword>
<name>A0AAW1CQH5_9HEMI</name>
<evidence type="ECO:0000313" key="2">
    <source>
        <dbReference type="EMBL" id="KAK9499765.1"/>
    </source>
</evidence>
<organism evidence="2 3">
    <name type="scientific">Rhynocoris fuscipes</name>
    <dbReference type="NCBI Taxonomy" id="488301"/>
    <lineage>
        <taxon>Eukaryota</taxon>
        <taxon>Metazoa</taxon>
        <taxon>Ecdysozoa</taxon>
        <taxon>Arthropoda</taxon>
        <taxon>Hexapoda</taxon>
        <taxon>Insecta</taxon>
        <taxon>Pterygota</taxon>
        <taxon>Neoptera</taxon>
        <taxon>Paraneoptera</taxon>
        <taxon>Hemiptera</taxon>
        <taxon>Heteroptera</taxon>
        <taxon>Panheteroptera</taxon>
        <taxon>Cimicomorpha</taxon>
        <taxon>Reduviidae</taxon>
        <taxon>Harpactorinae</taxon>
        <taxon>Harpactorini</taxon>
        <taxon>Rhynocoris</taxon>
    </lineage>
</organism>
<accession>A0AAW1CQH5</accession>
<feature type="transmembrane region" description="Helical" evidence="1">
    <location>
        <begin position="121"/>
        <end position="139"/>
    </location>
</feature>
<feature type="transmembrane region" description="Helical" evidence="1">
    <location>
        <begin position="242"/>
        <end position="261"/>
    </location>
</feature>